<evidence type="ECO:0000313" key="2">
    <source>
        <dbReference type="EMBL" id="MSD16342.1"/>
    </source>
</evidence>
<evidence type="ECO:0000256" key="1">
    <source>
        <dbReference type="SAM" id="MobiDB-lite"/>
    </source>
</evidence>
<gene>
    <name evidence="2" type="ORF">GKE72_09750</name>
</gene>
<dbReference type="AlphaFoldDB" id="A0A844DZF1"/>
<comment type="caution">
    <text evidence="2">The sequence shown here is derived from an EMBL/GenBank/DDBJ whole genome shotgun (WGS) entry which is preliminary data.</text>
</comment>
<name>A0A844DZF1_EUBRA</name>
<protein>
    <submittedName>
        <fullName evidence="2">Uncharacterized protein</fullName>
    </submittedName>
</protein>
<evidence type="ECO:0000313" key="3">
    <source>
        <dbReference type="Proteomes" id="UP000431304"/>
    </source>
</evidence>
<proteinExistence type="predicted"/>
<dbReference type="EMBL" id="WKRA01000014">
    <property type="protein sequence ID" value="MSD16342.1"/>
    <property type="molecule type" value="Genomic_DNA"/>
</dbReference>
<sequence>MTEVPKEWKGTPEEWNAVVEAFGRIAKAIQEAGRQIVNSFSEFYKRMAAAMGNEQVKKRLRQQSIRDRKKQLERSRKRQQLAAANTDKSNNWRRLHGLCTRRKYKKHAKKN</sequence>
<feature type="region of interest" description="Disordered" evidence="1">
    <location>
        <begin position="55"/>
        <end position="111"/>
    </location>
</feature>
<reference evidence="2 3" key="1">
    <citation type="journal article" date="2019" name="Nat. Med.">
        <title>A library of human gut bacterial isolates paired with longitudinal multiomics data enables mechanistic microbiome research.</title>
        <authorList>
            <person name="Poyet M."/>
            <person name="Groussin M."/>
            <person name="Gibbons S.M."/>
            <person name="Avila-Pacheco J."/>
            <person name="Jiang X."/>
            <person name="Kearney S.M."/>
            <person name="Perrotta A.R."/>
            <person name="Berdy B."/>
            <person name="Zhao S."/>
            <person name="Lieberman T.D."/>
            <person name="Swanson P.K."/>
            <person name="Smith M."/>
            <person name="Roesemann S."/>
            <person name="Alexander J.E."/>
            <person name="Rich S.A."/>
            <person name="Livny J."/>
            <person name="Vlamakis H."/>
            <person name="Clish C."/>
            <person name="Bullock K."/>
            <person name="Deik A."/>
            <person name="Scott J."/>
            <person name="Pierce K.A."/>
            <person name="Xavier R.J."/>
            <person name="Alm E.J."/>
        </authorList>
    </citation>
    <scope>NUCLEOTIDE SEQUENCE [LARGE SCALE GENOMIC DNA]</scope>
    <source>
        <strain evidence="2 3">BIOML-A3</strain>
    </source>
</reference>
<dbReference type="RefSeq" id="WP_118702532.1">
    <property type="nucleotide sequence ID" value="NZ_CABMEW010000006.1"/>
</dbReference>
<organism evidence="2 3">
    <name type="scientific">Eubacterium ramulus</name>
    <dbReference type="NCBI Taxonomy" id="39490"/>
    <lineage>
        <taxon>Bacteria</taxon>
        <taxon>Bacillati</taxon>
        <taxon>Bacillota</taxon>
        <taxon>Clostridia</taxon>
        <taxon>Eubacteriales</taxon>
        <taxon>Eubacteriaceae</taxon>
        <taxon>Eubacterium</taxon>
    </lineage>
</organism>
<feature type="compositionally biased region" description="Basic and acidic residues" evidence="1">
    <location>
        <begin position="64"/>
        <end position="74"/>
    </location>
</feature>
<feature type="compositionally biased region" description="Basic residues" evidence="1">
    <location>
        <begin position="91"/>
        <end position="111"/>
    </location>
</feature>
<dbReference type="Proteomes" id="UP000431304">
    <property type="component" value="Unassembled WGS sequence"/>
</dbReference>
<accession>A0A844DZF1</accession>